<reference evidence="2 3" key="1">
    <citation type="journal article" date="2012" name="Eukaryot. Cell">
        <title>Genome sequence of the Trichosporon asahii environmental strain CBS 8904.</title>
        <authorList>
            <person name="Yang R.Y."/>
            <person name="Li H.T."/>
            <person name="Zhu H."/>
            <person name="Zhou G.P."/>
            <person name="Wang M."/>
            <person name="Wang L."/>
        </authorList>
    </citation>
    <scope>NUCLEOTIDE SEQUENCE [LARGE SCALE GENOMIC DNA]</scope>
    <source>
        <strain evidence="2 3">CBS 8904</strain>
    </source>
</reference>
<name>K1VXL9_TRIAC</name>
<keyword evidence="3" id="KW-1185">Reference proteome</keyword>
<dbReference type="InParanoid" id="K1VXL9"/>
<sequence length="181" mass="19765">MSPNNLPPYLISPERLRELTRAEPPPQPRRTPSPPTTKEVLHVGPTRSFSASEASGWAAIGSTEDCGYEERCALYAQQTAQIGARAPVDEYYAAPFGDSYGGGQDGRWDGEGGQKSRWNVKAKLKGKNEVRKAEKAMEGKSLDKWRKQQARESGEGSSSKWKSLPLARSEAALSQLVSASQ</sequence>
<evidence type="ECO:0000313" key="3">
    <source>
        <dbReference type="Proteomes" id="UP000006757"/>
    </source>
</evidence>
<feature type="region of interest" description="Disordered" evidence="1">
    <location>
        <begin position="1"/>
        <end position="41"/>
    </location>
</feature>
<dbReference type="HOGENOM" id="CLU_1579624_0_0_1"/>
<evidence type="ECO:0000313" key="2">
    <source>
        <dbReference type="EMBL" id="EKD05276.1"/>
    </source>
</evidence>
<accession>K1VXL9</accession>
<dbReference type="EMBL" id="AMBO01000140">
    <property type="protein sequence ID" value="EKD05276.1"/>
    <property type="molecule type" value="Genomic_DNA"/>
</dbReference>
<feature type="region of interest" description="Disordered" evidence="1">
    <location>
        <begin position="125"/>
        <end position="167"/>
    </location>
</feature>
<feature type="compositionally biased region" description="Basic and acidic residues" evidence="1">
    <location>
        <begin position="126"/>
        <end position="154"/>
    </location>
</feature>
<feature type="compositionally biased region" description="Pro residues" evidence="1">
    <location>
        <begin position="23"/>
        <end position="35"/>
    </location>
</feature>
<comment type="caution">
    <text evidence="2">The sequence shown here is derived from an EMBL/GenBank/DDBJ whole genome shotgun (WGS) entry which is preliminary data.</text>
</comment>
<proteinExistence type="predicted"/>
<dbReference type="AlphaFoldDB" id="K1VXL9"/>
<dbReference type="Proteomes" id="UP000006757">
    <property type="component" value="Unassembled WGS sequence"/>
</dbReference>
<evidence type="ECO:0000256" key="1">
    <source>
        <dbReference type="SAM" id="MobiDB-lite"/>
    </source>
</evidence>
<protein>
    <submittedName>
        <fullName evidence="2">Uncharacterized protein</fullName>
    </submittedName>
</protein>
<organism evidence="2 3">
    <name type="scientific">Trichosporon asahii var. asahii (strain CBS 8904)</name>
    <name type="common">Yeast</name>
    <dbReference type="NCBI Taxonomy" id="1220162"/>
    <lineage>
        <taxon>Eukaryota</taxon>
        <taxon>Fungi</taxon>
        <taxon>Dikarya</taxon>
        <taxon>Basidiomycota</taxon>
        <taxon>Agaricomycotina</taxon>
        <taxon>Tremellomycetes</taxon>
        <taxon>Trichosporonales</taxon>
        <taxon>Trichosporonaceae</taxon>
        <taxon>Trichosporon</taxon>
    </lineage>
</organism>
<gene>
    <name evidence="2" type="ORF">A1Q2_00506</name>
</gene>